<dbReference type="RefSeq" id="WP_204702143.1">
    <property type="nucleotide sequence ID" value="NZ_JAFBDQ010000012.1"/>
</dbReference>
<sequence length="215" mass="23759">MGDDSLNDAKEKMIKQHLIPRGIKNERVLAAFKKVPREEFVPPEIEAEAYQDRPLPIGEGQTISQPYIVAEMIQALEPTPGDKILEIGTGSGYAAAVLAEIVETVYGVERHQSLVDEAQTRLTRLNYDNVKLEVGDGTIGWAENAPYDGILVSAAAPEIPNSLVEQLVKGGYLVIPIGTKNIQQLYQIKKIEDDKITKKELGRVRFVPLLGEKGW</sequence>
<reference evidence="8" key="1">
    <citation type="submission" date="2021-01" db="EMBL/GenBank/DDBJ databases">
        <title>Genomic Encyclopedia of Type Strains, Phase IV (KMG-IV): sequencing the most valuable type-strain genomes for metagenomic binning, comparative biology and taxonomic classification.</title>
        <authorList>
            <person name="Goeker M."/>
        </authorList>
    </citation>
    <scope>NUCLEOTIDE SEQUENCE</scope>
    <source>
        <strain evidence="8">DSM 23230</strain>
    </source>
</reference>
<dbReference type="EMBL" id="JAFBDQ010000012">
    <property type="protein sequence ID" value="MBM7557387.1"/>
    <property type="molecule type" value="Genomic_DNA"/>
</dbReference>
<keyword evidence="4 7" id="KW-0489">Methyltransferase</keyword>
<evidence type="ECO:0000256" key="1">
    <source>
        <dbReference type="ARBA" id="ARBA00004496"/>
    </source>
</evidence>
<dbReference type="PANTHER" id="PTHR11579:SF0">
    <property type="entry name" value="PROTEIN-L-ISOASPARTATE(D-ASPARTATE) O-METHYLTRANSFERASE"/>
    <property type="match status" value="1"/>
</dbReference>
<dbReference type="GO" id="GO:0032259">
    <property type="term" value="P:methylation"/>
    <property type="evidence" value="ECO:0007669"/>
    <property type="project" value="UniProtKB-KW"/>
</dbReference>
<dbReference type="Gene3D" id="3.40.50.150">
    <property type="entry name" value="Vaccinia Virus protein VP39"/>
    <property type="match status" value="1"/>
</dbReference>
<protein>
    <recommendedName>
        <fullName evidence="7">Protein-L-isoaspartate O-methyltransferase</fullName>
        <ecNumber evidence="7">2.1.1.77</ecNumber>
    </recommendedName>
    <alternativeName>
        <fullName evidence="7">L-isoaspartyl protein carboxyl methyltransferase</fullName>
    </alternativeName>
    <alternativeName>
        <fullName evidence="7">Protein L-isoaspartyl methyltransferase</fullName>
    </alternativeName>
    <alternativeName>
        <fullName evidence="7">Protein-beta-aspartate methyltransferase</fullName>
        <shortName evidence="7">PIMT</shortName>
    </alternativeName>
</protein>
<comment type="subcellular location">
    <subcellularLocation>
        <location evidence="1 7">Cytoplasm</location>
    </subcellularLocation>
</comment>
<keyword evidence="5 7" id="KW-0808">Transferase</keyword>
<evidence type="ECO:0000313" key="8">
    <source>
        <dbReference type="EMBL" id="MBM7557387.1"/>
    </source>
</evidence>
<evidence type="ECO:0000256" key="6">
    <source>
        <dbReference type="ARBA" id="ARBA00022691"/>
    </source>
</evidence>
<dbReference type="GO" id="GO:0030091">
    <property type="term" value="P:protein repair"/>
    <property type="evidence" value="ECO:0007669"/>
    <property type="project" value="UniProtKB-UniRule"/>
</dbReference>
<dbReference type="InterPro" id="IPR029063">
    <property type="entry name" value="SAM-dependent_MTases_sf"/>
</dbReference>
<evidence type="ECO:0000256" key="7">
    <source>
        <dbReference type="HAMAP-Rule" id="MF_00090"/>
    </source>
</evidence>
<dbReference type="CDD" id="cd02440">
    <property type="entry name" value="AdoMet_MTases"/>
    <property type="match status" value="1"/>
</dbReference>
<dbReference type="FunFam" id="3.40.50.150:FF:000010">
    <property type="entry name" value="Protein-L-isoaspartate O-methyltransferase"/>
    <property type="match status" value="1"/>
</dbReference>
<evidence type="ECO:0000256" key="4">
    <source>
        <dbReference type="ARBA" id="ARBA00022603"/>
    </source>
</evidence>
<accession>A0A938XXC8</accession>
<proteinExistence type="inferred from homology"/>
<dbReference type="GO" id="GO:0004719">
    <property type="term" value="F:protein-L-isoaspartate (D-aspartate) O-methyltransferase activity"/>
    <property type="evidence" value="ECO:0007669"/>
    <property type="project" value="UniProtKB-UniRule"/>
</dbReference>
<gene>
    <name evidence="7" type="primary">pcm</name>
    <name evidence="8" type="ORF">JOC47_002253</name>
</gene>
<dbReference type="Pfam" id="PF01135">
    <property type="entry name" value="PCMT"/>
    <property type="match status" value="1"/>
</dbReference>
<comment type="catalytic activity">
    <reaction evidence="7">
        <text>[protein]-L-isoaspartate + S-adenosyl-L-methionine = [protein]-L-isoaspartate alpha-methyl ester + S-adenosyl-L-homocysteine</text>
        <dbReference type="Rhea" id="RHEA:12705"/>
        <dbReference type="Rhea" id="RHEA-COMP:12143"/>
        <dbReference type="Rhea" id="RHEA-COMP:12144"/>
        <dbReference type="ChEBI" id="CHEBI:57856"/>
        <dbReference type="ChEBI" id="CHEBI:59789"/>
        <dbReference type="ChEBI" id="CHEBI:90596"/>
        <dbReference type="ChEBI" id="CHEBI:90598"/>
        <dbReference type="EC" id="2.1.1.77"/>
    </reaction>
</comment>
<feature type="active site" evidence="7">
    <location>
        <position position="64"/>
    </location>
</feature>
<keyword evidence="3 7" id="KW-0963">Cytoplasm</keyword>
<evidence type="ECO:0000313" key="9">
    <source>
        <dbReference type="Proteomes" id="UP000774000"/>
    </source>
</evidence>
<name>A0A938XXC8_9FIRM</name>
<dbReference type="NCBIfam" id="TIGR00080">
    <property type="entry name" value="pimt"/>
    <property type="match status" value="1"/>
</dbReference>
<comment type="similarity">
    <text evidence="2 7">Belongs to the methyltransferase superfamily. L-isoaspartyl/D-aspartyl protein methyltransferase family.</text>
</comment>
<dbReference type="NCBIfam" id="NF001453">
    <property type="entry name" value="PRK00312.1"/>
    <property type="match status" value="1"/>
</dbReference>
<dbReference type="InterPro" id="IPR000682">
    <property type="entry name" value="PCMT"/>
</dbReference>
<dbReference type="Proteomes" id="UP000774000">
    <property type="component" value="Unassembled WGS sequence"/>
</dbReference>
<dbReference type="GO" id="GO:0005737">
    <property type="term" value="C:cytoplasm"/>
    <property type="evidence" value="ECO:0007669"/>
    <property type="project" value="UniProtKB-SubCell"/>
</dbReference>
<dbReference type="AlphaFoldDB" id="A0A938XXC8"/>
<keyword evidence="6 7" id="KW-0949">S-adenosyl-L-methionine</keyword>
<evidence type="ECO:0000256" key="3">
    <source>
        <dbReference type="ARBA" id="ARBA00022490"/>
    </source>
</evidence>
<organism evidence="8 9">
    <name type="scientific">Halanaerobacter jeridensis</name>
    <dbReference type="NCBI Taxonomy" id="706427"/>
    <lineage>
        <taxon>Bacteria</taxon>
        <taxon>Bacillati</taxon>
        <taxon>Bacillota</taxon>
        <taxon>Clostridia</taxon>
        <taxon>Halanaerobiales</taxon>
        <taxon>Halobacteroidaceae</taxon>
        <taxon>Halanaerobacter</taxon>
    </lineage>
</organism>
<comment type="caution">
    <text evidence="8">The sequence shown here is derived from an EMBL/GenBank/DDBJ whole genome shotgun (WGS) entry which is preliminary data.</text>
</comment>
<dbReference type="HAMAP" id="MF_00090">
    <property type="entry name" value="PIMT"/>
    <property type="match status" value="1"/>
</dbReference>
<dbReference type="SUPFAM" id="SSF53335">
    <property type="entry name" value="S-adenosyl-L-methionine-dependent methyltransferases"/>
    <property type="match status" value="1"/>
</dbReference>
<comment type="function">
    <text evidence="7">Catalyzes the methyl esterification of L-isoaspartyl residues in peptides and proteins that result from spontaneous decomposition of normal L-aspartyl and L-asparaginyl residues. It plays a role in the repair and/or degradation of damaged proteins.</text>
</comment>
<dbReference type="EC" id="2.1.1.77" evidence="7"/>
<evidence type="ECO:0000256" key="5">
    <source>
        <dbReference type="ARBA" id="ARBA00022679"/>
    </source>
</evidence>
<evidence type="ECO:0000256" key="2">
    <source>
        <dbReference type="ARBA" id="ARBA00005369"/>
    </source>
</evidence>
<dbReference type="PANTHER" id="PTHR11579">
    <property type="entry name" value="PROTEIN-L-ISOASPARTATE O-METHYLTRANSFERASE"/>
    <property type="match status" value="1"/>
</dbReference>
<keyword evidence="9" id="KW-1185">Reference proteome</keyword>
<dbReference type="PROSITE" id="PS01279">
    <property type="entry name" value="PCMT"/>
    <property type="match status" value="1"/>
</dbReference>